<protein>
    <submittedName>
        <fullName evidence="1">Uncharacterized protein</fullName>
    </submittedName>
</protein>
<evidence type="ECO:0000313" key="2">
    <source>
        <dbReference type="Proteomes" id="UP000321812"/>
    </source>
</evidence>
<dbReference type="AlphaFoldDB" id="A0A562XLT6"/>
<sequence length="84" mass="9820">MNKELFIKSINEDLEKLRQNSEPFFTADDIIFLLNLLARYSRSQTGSSVINLTNRLDLLIGDLKNFGEKDAYLYIENFVKNNWS</sequence>
<dbReference type="RefSeq" id="WP_111949139.1">
    <property type="nucleotide sequence ID" value="NZ_VOAP01000002.1"/>
</dbReference>
<name>A0A562XLT6_CAMHY</name>
<dbReference type="Proteomes" id="UP000321812">
    <property type="component" value="Unassembled WGS sequence"/>
</dbReference>
<gene>
    <name evidence="1" type="ORF">YZ82_00765</name>
</gene>
<organism evidence="1 2">
    <name type="scientific">Campylobacter hyointestinalis</name>
    <dbReference type="NCBI Taxonomy" id="198"/>
    <lineage>
        <taxon>Bacteria</taxon>
        <taxon>Pseudomonadati</taxon>
        <taxon>Campylobacterota</taxon>
        <taxon>Epsilonproteobacteria</taxon>
        <taxon>Campylobacterales</taxon>
        <taxon>Campylobacteraceae</taxon>
        <taxon>Campylobacter</taxon>
    </lineage>
</organism>
<reference evidence="1 2" key="1">
    <citation type="submission" date="2019-07" db="EMBL/GenBank/DDBJ databases">
        <title>Rapid identification of Enteric Bacteria from Whole Genome Sequences (WGS) using Average Nucleotide Identity (ANI).</title>
        <authorList>
            <person name="Lane C."/>
        </authorList>
    </citation>
    <scope>NUCLEOTIDE SEQUENCE [LARGE SCALE GENOMIC DNA]</scope>
    <source>
        <strain evidence="1 2">D2411</strain>
    </source>
</reference>
<comment type="caution">
    <text evidence="1">The sequence shown here is derived from an EMBL/GenBank/DDBJ whole genome shotgun (WGS) entry which is preliminary data.</text>
</comment>
<proteinExistence type="predicted"/>
<dbReference type="EMBL" id="VOAP01000002">
    <property type="protein sequence ID" value="TWO23104.1"/>
    <property type="molecule type" value="Genomic_DNA"/>
</dbReference>
<accession>A0A562XLT6</accession>
<evidence type="ECO:0000313" key="1">
    <source>
        <dbReference type="EMBL" id="TWO23104.1"/>
    </source>
</evidence>